<proteinExistence type="predicted"/>
<dbReference type="EMBL" id="JACHBU010000006">
    <property type="protein sequence ID" value="MBB6509923.1"/>
    <property type="molecule type" value="Genomic_DNA"/>
</dbReference>
<evidence type="ECO:0000313" key="3">
    <source>
        <dbReference type="Proteomes" id="UP000585437"/>
    </source>
</evidence>
<keyword evidence="3" id="KW-1185">Reference proteome</keyword>
<dbReference type="AlphaFoldDB" id="A0A7X0JLP7"/>
<name>A0A7X0JLP7_9HYPH</name>
<evidence type="ECO:0000256" key="1">
    <source>
        <dbReference type="SAM" id="MobiDB-lite"/>
    </source>
</evidence>
<feature type="compositionally biased region" description="Low complexity" evidence="1">
    <location>
        <begin position="143"/>
        <end position="155"/>
    </location>
</feature>
<feature type="region of interest" description="Disordered" evidence="1">
    <location>
        <begin position="124"/>
        <end position="183"/>
    </location>
</feature>
<dbReference type="Proteomes" id="UP000585437">
    <property type="component" value="Unassembled WGS sequence"/>
</dbReference>
<comment type="caution">
    <text evidence="2">The sequence shown here is derived from an EMBL/GenBank/DDBJ whole genome shotgun (WGS) entry which is preliminary data.</text>
</comment>
<organism evidence="2 3">
    <name type="scientific">Rhizobium soli</name>
    <dbReference type="NCBI Taxonomy" id="424798"/>
    <lineage>
        <taxon>Bacteria</taxon>
        <taxon>Pseudomonadati</taxon>
        <taxon>Pseudomonadota</taxon>
        <taxon>Alphaproteobacteria</taxon>
        <taxon>Hyphomicrobiales</taxon>
        <taxon>Rhizobiaceae</taxon>
        <taxon>Rhizobium/Agrobacterium group</taxon>
        <taxon>Rhizobium</taxon>
    </lineage>
</organism>
<feature type="compositionally biased region" description="Polar residues" evidence="1">
    <location>
        <begin position="171"/>
        <end position="183"/>
    </location>
</feature>
<sequence length="183" mass="16920">MSDAEISAFLAAPESLLSQFSSGGLPLSNQARSLAGSSVDALSPLIAIAAKANAGQAAAIGAGLARAARACATVNPEYASRIQDAIADSGNRALETAFLAANSETQTASLGGGLSGGGSATGGAGAIGGGGTPGGGSNGGAGTTASTGSGSSSFSSGGGSGYYASEDGGSTTIVEGSSTTASF</sequence>
<accession>A0A7X0JLP7</accession>
<evidence type="ECO:0000313" key="2">
    <source>
        <dbReference type="EMBL" id="MBB6509923.1"/>
    </source>
</evidence>
<protein>
    <submittedName>
        <fullName evidence="2">Membrane protein involved in colicin uptake</fullName>
    </submittedName>
</protein>
<reference evidence="2 3" key="1">
    <citation type="submission" date="2020-08" db="EMBL/GenBank/DDBJ databases">
        <title>The Agave Microbiome: Exploring the role of microbial communities in plant adaptations to desert environments.</title>
        <authorList>
            <person name="Partida-Martinez L.P."/>
        </authorList>
    </citation>
    <scope>NUCLEOTIDE SEQUENCE [LARGE SCALE GENOMIC DNA]</scope>
    <source>
        <strain evidence="2 3">AS3.12</strain>
    </source>
</reference>
<dbReference type="RefSeq" id="WP_184655289.1">
    <property type="nucleotide sequence ID" value="NZ_JACHBU010000006.1"/>
</dbReference>
<feature type="compositionally biased region" description="Gly residues" evidence="1">
    <location>
        <begin position="124"/>
        <end position="142"/>
    </location>
</feature>
<gene>
    <name evidence="2" type="ORF">F4695_003307</name>
</gene>